<dbReference type="Proteomes" id="UP000613768">
    <property type="component" value="Unassembled WGS sequence"/>
</dbReference>
<evidence type="ECO:0000256" key="14">
    <source>
        <dbReference type="HAMAP-Rule" id="MF_00052"/>
    </source>
</evidence>
<keyword evidence="9 14" id="KW-0540">Nuclease</keyword>
<evidence type="ECO:0000256" key="6">
    <source>
        <dbReference type="ARBA" id="ARBA00012180"/>
    </source>
</evidence>
<name>A0AAW3ZMC9_9GAMM</name>
<dbReference type="GO" id="GO:0005737">
    <property type="term" value="C:cytoplasm"/>
    <property type="evidence" value="ECO:0007669"/>
    <property type="project" value="UniProtKB-SubCell"/>
</dbReference>
<keyword evidence="13 14" id="KW-0464">Manganese</keyword>
<dbReference type="EMBL" id="JACYTR010000044">
    <property type="protein sequence ID" value="MBD8527221.1"/>
    <property type="molecule type" value="Genomic_DNA"/>
</dbReference>
<evidence type="ECO:0000256" key="2">
    <source>
        <dbReference type="ARBA" id="ARBA00001946"/>
    </source>
</evidence>
<dbReference type="GO" id="GO:0003723">
    <property type="term" value="F:RNA binding"/>
    <property type="evidence" value="ECO:0007669"/>
    <property type="project" value="UniProtKB-UniRule"/>
</dbReference>
<dbReference type="InterPro" id="IPR012337">
    <property type="entry name" value="RNaseH-like_sf"/>
</dbReference>
<evidence type="ECO:0000256" key="1">
    <source>
        <dbReference type="ARBA" id="ARBA00000077"/>
    </source>
</evidence>
<evidence type="ECO:0000256" key="8">
    <source>
        <dbReference type="ARBA" id="ARBA00022490"/>
    </source>
</evidence>
<comment type="caution">
    <text evidence="18">The sequence shown here is derived from an EMBL/GenBank/DDBJ whole genome shotgun (WGS) entry which is preliminary data.</text>
</comment>
<dbReference type="InterPro" id="IPR001352">
    <property type="entry name" value="RNase_HII/HIII"/>
</dbReference>
<evidence type="ECO:0000256" key="15">
    <source>
        <dbReference type="PROSITE-ProRule" id="PRU01319"/>
    </source>
</evidence>
<comment type="catalytic activity">
    <reaction evidence="1 14 15 16">
        <text>Endonucleolytic cleavage to 5'-phosphomonoester.</text>
        <dbReference type="EC" id="3.1.26.4"/>
    </reaction>
</comment>
<comment type="cofactor">
    <cofactor evidence="14 15">
        <name>Mn(2+)</name>
        <dbReference type="ChEBI" id="CHEBI:29035"/>
    </cofactor>
    <cofactor evidence="14 15">
        <name>Mg(2+)</name>
        <dbReference type="ChEBI" id="CHEBI:18420"/>
    </cofactor>
    <text evidence="14 15">Manganese or magnesium. Binds 1 divalent metal ion per monomer in the absence of substrate. May bind a second metal ion after substrate binding.</text>
</comment>
<feature type="domain" description="RNase H type-2" evidence="17">
    <location>
        <begin position="14"/>
        <end position="204"/>
    </location>
</feature>
<dbReference type="GO" id="GO:0043137">
    <property type="term" value="P:DNA replication, removal of RNA primer"/>
    <property type="evidence" value="ECO:0007669"/>
    <property type="project" value="TreeGrafter"/>
</dbReference>
<dbReference type="CDD" id="cd07182">
    <property type="entry name" value="RNase_HII_bacteria_HII_like"/>
    <property type="match status" value="1"/>
</dbReference>
<accession>A0AAW3ZMC9</accession>
<protein>
    <recommendedName>
        <fullName evidence="7 14">Ribonuclease HII</fullName>
        <shortName evidence="14">RNase HII</shortName>
        <ecNumber evidence="6 14">3.1.26.4</ecNumber>
    </recommendedName>
</protein>
<evidence type="ECO:0000256" key="16">
    <source>
        <dbReference type="RuleBase" id="RU003515"/>
    </source>
</evidence>
<feature type="binding site" evidence="14 15">
    <location>
        <position position="20"/>
    </location>
    <ligand>
        <name>a divalent metal cation</name>
        <dbReference type="ChEBI" id="CHEBI:60240"/>
    </ligand>
</feature>
<evidence type="ECO:0000256" key="13">
    <source>
        <dbReference type="ARBA" id="ARBA00023211"/>
    </source>
</evidence>
<dbReference type="InterPro" id="IPR022898">
    <property type="entry name" value="RNase_HII"/>
</dbReference>
<dbReference type="PANTHER" id="PTHR10954">
    <property type="entry name" value="RIBONUCLEASE H2 SUBUNIT A"/>
    <property type="match status" value="1"/>
</dbReference>
<dbReference type="PROSITE" id="PS51975">
    <property type="entry name" value="RNASE_H_2"/>
    <property type="match status" value="1"/>
</dbReference>
<evidence type="ECO:0000256" key="11">
    <source>
        <dbReference type="ARBA" id="ARBA00022759"/>
    </source>
</evidence>
<comment type="similarity">
    <text evidence="5 14 16">Belongs to the RNase HII family.</text>
</comment>
<dbReference type="NCBIfam" id="NF000595">
    <property type="entry name" value="PRK00015.1-3"/>
    <property type="match status" value="1"/>
</dbReference>
<dbReference type="InterPro" id="IPR024567">
    <property type="entry name" value="RNase_HII/HIII_dom"/>
</dbReference>
<evidence type="ECO:0000313" key="18">
    <source>
        <dbReference type="EMBL" id="MBD8527221.1"/>
    </source>
</evidence>
<gene>
    <name evidence="14" type="primary">rnhB</name>
    <name evidence="18" type="ORF">IFO71_15870</name>
</gene>
<evidence type="ECO:0000256" key="7">
    <source>
        <dbReference type="ARBA" id="ARBA00019179"/>
    </source>
</evidence>
<feature type="binding site" evidence="14 15">
    <location>
        <position position="21"/>
    </location>
    <ligand>
        <name>a divalent metal cation</name>
        <dbReference type="ChEBI" id="CHEBI:60240"/>
    </ligand>
</feature>
<keyword evidence="10 14" id="KW-0479">Metal-binding</keyword>
<reference evidence="18 19" key="1">
    <citation type="submission" date="2020-09" db="EMBL/GenBank/DDBJ databases">
        <title>Pseudoxanthomonas sp. CAU 1598 isolated from sand of Yaerae Beach.</title>
        <authorList>
            <person name="Kim W."/>
        </authorList>
    </citation>
    <scope>NUCLEOTIDE SEQUENCE [LARGE SCALE GENOMIC DNA]</scope>
    <source>
        <strain evidence="18 19">CAU 1598</strain>
    </source>
</reference>
<dbReference type="InterPro" id="IPR036397">
    <property type="entry name" value="RNaseH_sf"/>
</dbReference>
<evidence type="ECO:0000256" key="12">
    <source>
        <dbReference type="ARBA" id="ARBA00022801"/>
    </source>
</evidence>
<comment type="cofactor">
    <cofactor evidence="2">
        <name>Mg(2+)</name>
        <dbReference type="ChEBI" id="CHEBI:18420"/>
    </cofactor>
</comment>
<evidence type="ECO:0000256" key="3">
    <source>
        <dbReference type="ARBA" id="ARBA00004065"/>
    </source>
</evidence>
<evidence type="ECO:0000313" key="19">
    <source>
        <dbReference type="Proteomes" id="UP000613768"/>
    </source>
</evidence>
<dbReference type="Gene3D" id="3.30.420.10">
    <property type="entry name" value="Ribonuclease H-like superfamily/Ribonuclease H"/>
    <property type="match status" value="1"/>
</dbReference>
<dbReference type="HAMAP" id="MF_00052_B">
    <property type="entry name" value="RNase_HII_B"/>
    <property type="match status" value="1"/>
</dbReference>
<keyword evidence="19" id="KW-1185">Reference proteome</keyword>
<dbReference type="GO" id="GO:0006298">
    <property type="term" value="P:mismatch repair"/>
    <property type="evidence" value="ECO:0007669"/>
    <property type="project" value="TreeGrafter"/>
</dbReference>
<dbReference type="SUPFAM" id="SSF53098">
    <property type="entry name" value="Ribonuclease H-like"/>
    <property type="match status" value="1"/>
</dbReference>
<dbReference type="FunFam" id="3.30.420.10:FF:000006">
    <property type="entry name" value="Ribonuclease HII"/>
    <property type="match status" value="1"/>
</dbReference>
<dbReference type="RefSeq" id="WP_192030643.1">
    <property type="nucleotide sequence ID" value="NZ_JACYTR010000044.1"/>
</dbReference>
<feature type="binding site" evidence="14 15">
    <location>
        <position position="112"/>
    </location>
    <ligand>
        <name>a divalent metal cation</name>
        <dbReference type="ChEBI" id="CHEBI:60240"/>
    </ligand>
</feature>
<dbReference type="Pfam" id="PF01351">
    <property type="entry name" value="RNase_HII"/>
    <property type="match status" value="1"/>
</dbReference>
<dbReference type="EC" id="3.1.26.4" evidence="6 14"/>
<evidence type="ECO:0000256" key="10">
    <source>
        <dbReference type="ARBA" id="ARBA00022723"/>
    </source>
</evidence>
<evidence type="ECO:0000256" key="5">
    <source>
        <dbReference type="ARBA" id="ARBA00007383"/>
    </source>
</evidence>
<evidence type="ECO:0000256" key="4">
    <source>
        <dbReference type="ARBA" id="ARBA00004496"/>
    </source>
</evidence>
<dbReference type="GO" id="GO:0030145">
    <property type="term" value="F:manganese ion binding"/>
    <property type="evidence" value="ECO:0007669"/>
    <property type="project" value="UniProtKB-UniRule"/>
</dbReference>
<keyword evidence="8 14" id="KW-0963">Cytoplasm</keyword>
<proteinExistence type="inferred from homology"/>
<dbReference type="GO" id="GO:0032299">
    <property type="term" value="C:ribonuclease H2 complex"/>
    <property type="evidence" value="ECO:0007669"/>
    <property type="project" value="TreeGrafter"/>
</dbReference>
<organism evidence="18 19">
    <name type="scientific">Pseudomarimonas arenosa</name>
    <dbReference type="NCBI Taxonomy" id="2774145"/>
    <lineage>
        <taxon>Bacteria</taxon>
        <taxon>Pseudomonadati</taxon>
        <taxon>Pseudomonadota</taxon>
        <taxon>Gammaproteobacteria</taxon>
        <taxon>Lysobacterales</taxon>
        <taxon>Lysobacteraceae</taxon>
        <taxon>Pseudomarimonas</taxon>
    </lineage>
</organism>
<comment type="function">
    <text evidence="3 14 16">Endonuclease that specifically degrades the RNA of RNA-DNA hybrids.</text>
</comment>
<dbReference type="GO" id="GO:0004523">
    <property type="term" value="F:RNA-DNA hybrid ribonuclease activity"/>
    <property type="evidence" value="ECO:0007669"/>
    <property type="project" value="UniProtKB-UniRule"/>
</dbReference>
<evidence type="ECO:0000259" key="17">
    <source>
        <dbReference type="PROSITE" id="PS51975"/>
    </source>
</evidence>
<keyword evidence="12 14" id="KW-0378">Hydrolase</keyword>
<evidence type="ECO:0000256" key="9">
    <source>
        <dbReference type="ARBA" id="ARBA00022722"/>
    </source>
</evidence>
<comment type="subcellular location">
    <subcellularLocation>
        <location evidence="4 14">Cytoplasm</location>
    </subcellularLocation>
</comment>
<keyword evidence="11 14" id="KW-0255">Endonuclease</keyword>
<dbReference type="AlphaFoldDB" id="A0AAW3ZMC9"/>
<sequence length="210" mass="22852">MNSPAPYQARTPHAGIAGVDEAGRGPLAGPVVVAAVVLDPRRHPAGLADSKKLSEAQREKLYSEIIEQAIGFHIVHVDVAAIDRLNILQASLMGMREALRGLNMPLDLALIDGNKLPTDLPCRAEPLIAGDDLEPAISAASILAKVSRDRWMTAQHAEFPQYGFDRHKGYPTAAHLDALRRHGPCPLHRRSFAPVKQFDLFASNDCPPQR</sequence>
<dbReference type="PANTHER" id="PTHR10954:SF18">
    <property type="entry name" value="RIBONUCLEASE HII"/>
    <property type="match status" value="1"/>
</dbReference>